<feature type="region of interest" description="Disordered" evidence="1">
    <location>
        <begin position="1"/>
        <end position="29"/>
    </location>
</feature>
<gene>
    <name evidence="2" type="ORF">PVAG01_00690</name>
</gene>
<keyword evidence="3" id="KW-1185">Reference proteome</keyword>
<proteinExistence type="predicted"/>
<dbReference type="EMBL" id="JBFCZG010000001">
    <property type="protein sequence ID" value="KAL3427181.1"/>
    <property type="molecule type" value="Genomic_DNA"/>
</dbReference>
<organism evidence="2 3">
    <name type="scientific">Phlyctema vagabunda</name>
    <dbReference type="NCBI Taxonomy" id="108571"/>
    <lineage>
        <taxon>Eukaryota</taxon>
        <taxon>Fungi</taxon>
        <taxon>Dikarya</taxon>
        <taxon>Ascomycota</taxon>
        <taxon>Pezizomycotina</taxon>
        <taxon>Leotiomycetes</taxon>
        <taxon>Helotiales</taxon>
        <taxon>Dermateaceae</taxon>
        <taxon>Phlyctema</taxon>
    </lineage>
</organism>
<accession>A0ABR4PVA6</accession>
<feature type="region of interest" description="Disordered" evidence="1">
    <location>
        <begin position="53"/>
        <end position="92"/>
    </location>
</feature>
<protein>
    <submittedName>
        <fullName evidence="2">Uncharacterized protein</fullName>
    </submittedName>
</protein>
<evidence type="ECO:0000313" key="3">
    <source>
        <dbReference type="Proteomes" id="UP001629113"/>
    </source>
</evidence>
<comment type="caution">
    <text evidence="2">The sequence shown here is derived from an EMBL/GenBank/DDBJ whole genome shotgun (WGS) entry which is preliminary data.</text>
</comment>
<sequence length="152" mass="17796">MGLKLTGKRRRDDDDDAPASARNWDKTNEAHQCTNRYRDLYLAERPRTAHEKSALLLRLSTQHDDDEADNQPKQKKMRRGEAGAPIRNFPRPQAVSRYEPHKWFFAELMRQINGRATEEEDHLRITTLSWLRDHLRPADFEGLGLNQCVYIA</sequence>
<name>A0ABR4PVA6_9HELO</name>
<dbReference type="Proteomes" id="UP001629113">
    <property type="component" value="Unassembled WGS sequence"/>
</dbReference>
<reference evidence="2 3" key="1">
    <citation type="submission" date="2024-06" db="EMBL/GenBank/DDBJ databases">
        <title>Complete genome of Phlyctema vagabunda strain 19-DSS-EL-015.</title>
        <authorList>
            <person name="Fiorenzani C."/>
        </authorList>
    </citation>
    <scope>NUCLEOTIDE SEQUENCE [LARGE SCALE GENOMIC DNA]</scope>
    <source>
        <strain evidence="2 3">19-DSS-EL-015</strain>
    </source>
</reference>
<evidence type="ECO:0000256" key="1">
    <source>
        <dbReference type="SAM" id="MobiDB-lite"/>
    </source>
</evidence>
<evidence type="ECO:0000313" key="2">
    <source>
        <dbReference type="EMBL" id="KAL3427181.1"/>
    </source>
</evidence>